<comment type="caution">
    <text evidence="2">The sequence shown here is derived from an EMBL/GenBank/DDBJ whole genome shotgun (WGS) entry which is preliminary data.</text>
</comment>
<dbReference type="SMART" id="SM00028">
    <property type="entry name" value="TPR"/>
    <property type="match status" value="6"/>
</dbReference>
<proteinExistence type="predicted"/>
<feature type="repeat" description="TPR" evidence="1">
    <location>
        <begin position="73"/>
        <end position="106"/>
    </location>
</feature>
<evidence type="ECO:0000256" key="1">
    <source>
        <dbReference type="PROSITE-ProRule" id="PRU00339"/>
    </source>
</evidence>
<evidence type="ECO:0000313" key="3">
    <source>
        <dbReference type="Proteomes" id="UP001482513"/>
    </source>
</evidence>
<evidence type="ECO:0000313" key="2">
    <source>
        <dbReference type="EMBL" id="MEP0949161.1"/>
    </source>
</evidence>
<dbReference type="PANTHER" id="PTHR10098">
    <property type="entry name" value="RAPSYN-RELATED"/>
    <property type="match status" value="1"/>
</dbReference>
<accession>A0ABV0K8Q2</accession>
<dbReference type="RefSeq" id="WP_190694229.1">
    <property type="nucleotide sequence ID" value="NZ_JAMPKX010000010.1"/>
</dbReference>
<feature type="repeat" description="TPR" evidence="1">
    <location>
        <begin position="241"/>
        <end position="274"/>
    </location>
</feature>
<gene>
    <name evidence="2" type="ORF">NC992_19940</name>
</gene>
<keyword evidence="1" id="KW-0802">TPR repeat</keyword>
<protein>
    <submittedName>
        <fullName evidence="2">Tetratricopeptide repeat protein</fullName>
    </submittedName>
</protein>
<organism evidence="2 3">
    <name type="scientific">Leptolyngbya subtilissima DQ-A4</name>
    <dbReference type="NCBI Taxonomy" id="2933933"/>
    <lineage>
        <taxon>Bacteria</taxon>
        <taxon>Bacillati</taxon>
        <taxon>Cyanobacteriota</taxon>
        <taxon>Cyanophyceae</taxon>
        <taxon>Leptolyngbyales</taxon>
        <taxon>Leptolyngbyaceae</taxon>
        <taxon>Leptolyngbya group</taxon>
        <taxon>Leptolyngbya</taxon>
    </lineage>
</organism>
<dbReference type="Gene3D" id="1.25.40.10">
    <property type="entry name" value="Tetratricopeptide repeat domain"/>
    <property type="match status" value="3"/>
</dbReference>
<dbReference type="InterPro" id="IPR019734">
    <property type="entry name" value="TPR_rpt"/>
</dbReference>
<feature type="repeat" description="TPR" evidence="1">
    <location>
        <begin position="202"/>
        <end position="235"/>
    </location>
</feature>
<dbReference type="InterPro" id="IPR011990">
    <property type="entry name" value="TPR-like_helical_dom_sf"/>
</dbReference>
<dbReference type="PROSITE" id="PS50005">
    <property type="entry name" value="TPR"/>
    <property type="match status" value="4"/>
</dbReference>
<dbReference type="EMBL" id="JAMPKX010000010">
    <property type="protein sequence ID" value="MEP0949161.1"/>
    <property type="molecule type" value="Genomic_DNA"/>
</dbReference>
<reference evidence="2 3" key="1">
    <citation type="submission" date="2022-04" db="EMBL/GenBank/DDBJ databases">
        <title>Positive selection, recombination, and allopatry shape intraspecific diversity of widespread and dominant cyanobacteria.</title>
        <authorList>
            <person name="Wei J."/>
            <person name="Shu W."/>
            <person name="Hu C."/>
        </authorList>
    </citation>
    <scope>NUCLEOTIDE SEQUENCE [LARGE SCALE GENOMIC DNA]</scope>
    <source>
        <strain evidence="2 3">DQ-A4</strain>
    </source>
</reference>
<dbReference type="PANTHER" id="PTHR10098:SF108">
    <property type="entry name" value="TETRATRICOPEPTIDE REPEAT PROTEIN 28"/>
    <property type="match status" value="1"/>
</dbReference>
<name>A0ABV0K8Q2_9CYAN</name>
<feature type="repeat" description="TPR" evidence="1">
    <location>
        <begin position="163"/>
        <end position="196"/>
    </location>
</feature>
<dbReference type="Pfam" id="PF13424">
    <property type="entry name" value="TPR_12"/>
    <property type="match status" value="1"/>
</dbReference>
<dbReference type="Proteomes" id="UP001482513">
    <property type="component" value="Unassembled WGS sequence"/>
</dbReference>
<sequence length="301" mass="34268">MNQKQHNALVSLAVTYLRTGDSQVQTHDLQSATKSYWQAISLFRSEGQTTQEIETLEKALSLALTLKDIKNEAASLNDLGVTYRNLKEFQKALDCFEQALQAIRQFTDSDARELASRRESEANILNNLGRAHGAIDQPQLAYECFQQALSIYRLLFGQQQQITLTFFNLANLYRDRCEYGQAIEWYEQAFSFANDHLPVEAAFALLNLGDIFLVTGDYSRAASHYQQARDLNAFIPQCEIAYAWVGQGKAYEELSQYEQATSCYQQGLLVYQQISDSQGEESVNNLLDSVRQKAFYQRLIT</sequence>
<dbReference type="Pfam" id="PF13176">
    <property type="entry name" value="TPR_7"/>
    <property type="match status" value="1"/>
</dbReference>
<dbReference type="SUPFAM" id="SSF48452">
    <property type="entry name" value="TPR-like"/>
    <property type="match status" value="1"/>
</dbReference>
<keyword evidence="3" id="KW-1185">Reference proteome</keyword>
<dbReference type="Pfam" id="PF13181">
    <property type="entry name" value="TPR_8"/>
    <property type="match status" value="1"/>
</dbReference>
<dbReference type="Pfam" id="PF00515">
    <property type="entry name" value="TPR_1"/>
    <property type="match status" value="1"/>
</dbReference>